<dbReference type="Proteomes" id="UP001143856">
    <property type="component" value="Unassembled WGS sequence"/>
</dbReference>
<evidence type="ECO:0000313" key="2">
    <source>
        <dbReference type="Proteomes" id="UP001143856"/>
    </source>
</evidence>
<name>A0ACC1P2L3_9PEZI</name>
<gene>
    <name evidence="1" type="ORF">NUW58_g5231</name>
</gene>
<comment type="caution">
    <text evidence="1">The sequence shown here is derived from an EMBL/GenBank/DDBJ whole genome shotgun (WGS) entry which is preliminary data.</text>
</comment>
<dbReference type="EMBL" id="JAPDGR010001009">
    <property type="protein sequence ID" value="KAJ2986021.1"/>
    <property type="molecule type" value="Genomic_DNA"/>
</dbReference>
<organism evidence="1 2">
    <name type="scientific">Xylaria curta</name>
    <dbReference type="NCBI Taxonomy" id="42375"/>
    <lineage>
        <taxon>Eukaryota</taxon>
        <taxon>Fungi</taxon>
        <taxon>Dikarya</taxon>
        <taxon>Ascomycota</taxon>
        <taxon>Pezizomycotina</taxon>
        <taxon>Sordariomycetes</taxon>
        <taxon>Xylariomycetidae</taxon>
        <taxon>Xylariales</taxon>
        <taxon>Xylariaceae</taxon>
        <taxon>Xylaria</taxon>
    </lineage>
</organism>
<reference evidence="1" key="1">
    <citation type="submission" date="2022-10" db="EMBL/GenBank/DDBJ databases">
        <title>Genome Sequence of Xylaria curta.</title>
        <authorList>
            <person name="Buettner E."/>
        </authorList>
    </citation>
    <scope>NUCLEOTIDE SEQUENCE</scope>
    <source>
        <strain evidence="1">Babe10</strain>
    </source>
</reference>
<accession>A0ACC1P2L3</accession>
<evidence type="ECO:0000313" key="1">
    <source>
        <dbReference type="EMBL" id="KAJ2986021.1"/>
    </source>
</evidence>
<protein>
    <submittedName>
        <fullName evidence="1">Uncharacterized protein</fullName>
    </submittedName>
</protein>
<proteinExistence type="predicted"/>
<sequence length="326" mass="36458">MLVFASIRFYVKVIVRRKVTADDWTTLAAVVSPAFFNIGTLWYYAICIHAVTRAKFGTHMWDMSVAHTLSDDFLIIEAGFLVNWPSGIVWAFAKTSFFLMYLQVFGPLLWLRVAVYVGLVINWLFYTIVTISGFVYQVPNPGQTWQQGFMNQRYSQSFKWAIPVASGSLILDVYILVLPIIAILNLQLNTKKKLGFIAVFATGHVPPPPSAYISNAFSSTVMTITLSGYIRCMPSNAGILKSRGINWQSLKDFAFSSLRCLPGSRKCGGGTGDGSNSRREIGFHSKLTGENRYVHIQGEESSSHELTNHSNCQDYKAYRHATSMSV</sequence>
<keyword evidence="2" id="KW-1185">Reference proteome</keyword>